<proteinExistence type="predicted"/>
<name>A0A9P4NUI8_9PEZI</name>
<accession>A0A9P4NUI8</accession>
<keyword evidence="3" id="KW-1185">Reference proteome</keyword>
<keyword evidence="1" id="KW-0732">Signal</keyword>
<reference evidence="2" key="1">
    <citation type="journal article" date="2020" name="Stud. Mycol.">
        <title>101 Dothideomycetes genomes: a test case for predicting lifestyles and emergence of pathogens.</title>
        <authorList>
            <person name="Haridas S."/>
            <person name="Albert R."/>
            <person name="Binder M."/>
            <person name="Bloem J."/>
            <person name="Labutti K."/>
            <person name="Salamov A."/>
            <person name="Andreopoulos B."/>
            <person name="Baker S."/>
            <person name="Barry K."/>
            <person name="Bills G."/>
            <person name="Bluhm B."/>
            <person name="Cannon C."/>
            <person name="Castanera R."/>
            <person name="Culley D."/>
            <person name="Daum C."/>
            <person name="Ezra D."/>
            <person name="Gonzalez J."/>
            <person name="Henrissat B."/>
            <person name="Kuo A."/>
            <person name="Liang C."/>
            <person name="Lipzen A."/>
            <person name="Lutzoni F."/>
            <person name="Magnuson J."/>
            <person name="Mondo S."/>
            <person name="Nolan M."/>
            <person name="Ohm R."/>
            <person name="Pangilinan J."/>
            <person name="Park H.-J."/>
            <person name="Ramirez L."/>
            <person name="Alfaro M."/>
            <person name="Sun H."/>
            <person name="Tritt A."/>
            <person name="Yoshinaga Y."/>
            <person name="Zwiers L.-H."/>
            <person name="Turgeon B."/>
            <person name="Goodwin S."/>
            <person name="Spatafora J."/>
            <person name="Crous P."/>
            <person name="Grigoriev I."/>
        </authorList>
    </citation>
    <scope>NUCLEOTIDE SEQUENCE</scope>
    <source>
        <strain evidence="2">CBS 130266</strain>
    </source>
</reference>
<protein>
    <submittedName>
        <fullName evidence="2">Uncharacterized protein</fullName>
    </submittedName>
</protein>
<sequence>MQMYKFSISTALFFCYRSALSRTMPESEGTAVPSGVQEYVIRVSVQDPRPEGSRDRTRYINAYEWPSGVSRPGYGLGFVNESSKALRITPKKVSDDQYEFEASFAGTPPIHGFLAVEEENDWSRHLPFYVASKAEILSKISGGKKLSYQNWRFGTEVTQSLRINIPGSGWSSGRSTLARVDNTKPGGAEAAVVGNWIPMELFLEKVTE</sequence>
<feature type="chain" id="PRO_5040430943" evidence="1">
    <location>
        <begin position="22"/>
        <end position="208"/>
    </location>
</feature>
<evidence type="ECO:0000313" key="3">
    <source>
        <dbReference type="Proteomes" id="UP000800235"/>
    </source>
</evidence>
<gene>
    <name evidence="2" type="ORF">EJ08DRAFT_732282</name>
</gene>
<dbReference type="Proteomes" id="UP000800235">
    <property type="component" value="Unassembled WGS sequence"/>
</dbReference>
<evidence type="ECO:0000313" key="2">
    <source>
        <dbReference type="EMBL" id="KAF2432504.1"/>
    </source>
</evidence>
<dbReference type="AlphaFoldDB" id="A0A9P4NUI8"/>
<evidence type="ECO:0000256" key="1">
    <source>
        <dbReference type="SAM" id="SignalP"/>
    </source>
</evidence>
<dbReference type="EMBL" id="MU007025">
    <property type="protein sequence ID" value="KAF2432504.1"/>
    <property type="molecule type" value="Genomic_DNA"/>
</dbReference>
<feature type="signal peptide" evidence="1">
    <location>
        <begin position="1"/>
        <end position="21"/>
    </location>
</feature>
<organism evidence="2 3">
    <name type="scientific">Tothia fuscella</name>
    <dbReference type="NCBI Taxonomy" id="1048955"/>
    <lineage>
        <taxon>Eukaryota</taxon>
        <taxon>Fungi</taxon>
        <taxon>Dikarya</taxon>
        <taxon>Ascomycota</taxon>
        <taxon>Pezizomycotina</taxon>
        <taxon>Dothideomycetes</taxon>
        <taxon>Pleosporomycetidae</taxon>
        <taxon>Venturiales</taxon>
        <taxon>Cylindrosympodiaceae</taxon>
        <taxon>Tothia</taxon>
    </lineage>
</organism>
<comment type="caution">
    <text evidence="2">The sequence shown here is derived from an EMBL/GenBank/DDBJ whole genome shotgun (WGS) entry which is preliminary data.</text>
</comment>